<evidence type="ECO:0000256" key="1">
    <source>
        <dbReference type="ARBA" id="ARBA00007637"/>
    </source>
</evidence>
<protein>
    <submittedName>
        <fullName evidence="3">Nucleoside-diphosphate-sugar epimerases</fullName>
    </submittedName>
</protein>
<feature type="domain" description="NAD-dependent epimerase/dehydratase" evidence="2">
    <location>
        <begin position="3"/>
        <end position="222"/>
    </location>
</feature>
<dbReference type="GeneID" id="92756821"/>
<dbReference type="InterPro" id="IPR036291">
    <property type="entry name" value="NAD(P)-bd_dom_sf"/>
</dbReference>
<dbReference type="Pfam" id="PF01370">
    <property type="entry name" value="Epimerase"/>
    <property type="match status" value="1"/>
</dbReference>
<organism evidence="3 4">
    <name type="scientific">Alistipes shahii WAL 8301</name>
    <dbReference type="NCBI Taxonomy" id="717959"/>
    <lineage>
        <taxon>Bacteria</taxon>
        <taxon>Pseudomonadati</taxon>
        <taxon>Bacteroidota</taxon>
        <taxon>Bacteroidia</taxon>
        <taxon>Bacteroidales</taxon>
        <taxon>Rikenellaceae</taxon>
        <taxon>Alistipes</taxon>
    </lineage>
</organism>
<dbReference type="EMBL" id="FP929032">
    <property type="protein sequence ID" value="CBK64200.1"/>
    <property type="molecule type" value="Genomic_DNA"/>
</dbReference>
<evidence type="ECO:0000259" key="2">
    <source>
        <dbReference type="Pfam" id="PF01370"/>
    </source>
</evidence>
<dbReference type="RefSeq" id="WP_015547092.1">
    <property type="nucleotide sequence ID" value="NC_021030.1"/>
</dbReference>
<dbReference type="KEGG" id="ash:AL1_18320"/>
<evidence type="ECO:0000313" key="4">
    <source>
        <dbReference type="Proteomes" id="UP000008794"/>
    </source>
</evidence>
<name>D4IMN8_9BACT</name>
<dbReference type="BioCyc" id="ASHA717959:AL1_RS08620-MONOMER"/>
<proteinExistence type="inferred from homology"/>
<reference evidence="3 4" key="2">
    <citation type="submission" date="2010-03" db="EMBL/GenBank/DDBJ databases">
        <authorList>
            <person name="Pajon A."/>
        </authorList>
    </citation>
    <scope>NUCLEOTIDE SEQUENCE [LARGE SCALE GENOMIC DNA]</scope>
    <source>
        <strain evidence="3 4">WAL 8301</strain>
    </source>
</reference>
<dbReference type="HOGENOM" id="CLU_007383_1_7_10"/>
<dbReference type="STRING" id="717959.AL1_18320"/>
<keyword evidence="4" id="KW-1185">Reference proteome</keyword>
<dbReference type="Proteomes" id="UP000008794">
    <property type="component" value="Chromosome"/>
</dbReference>
<dbReference type="InterPro" id="IPR001509">
    <property type="entry name" value="Epimerase_deHydtase"/>
</dbReference>
<gene>
    <name evidence="3" type="ORF">AL1_18320</name>
</gene>
<evidence type="ECO:0000313" key="3">
    <source>
        <dbReference type="EMBL" id="CBK64200.1"/>
    </source>
</evidence>
<dbReference type="OrthoDB" id="9803010at2"/>
<comment type="similarity">
    <text evidence="1">Belongs to the NAD(P)-dependent epimerase/dehydratase family.</text>
</comment>
<dbReference type="PANTHER" id="PTHR43000">
    <property type="entry name" value="DTDP-D-GLUCOSE 4,6-DEHYDRATASE-RELATED"/>
    <property type="match status" value="1"/>
</dbReference>
<accession>D4IMN8</accession>
<reference evidence="3 4" key="1">
    <citation type="submission" date="2010-03" db="EMBL/GenBank/DDBJ databases">
        <title>The genome sequence of Alistipes shahii WAL 8301.</title>
        <authorList>
            <consortium name="metaHIT consortium -- http://www.metahit.eu/"/>
            <person name="Pajon A."/>
            <person name="Turner K."/>
            <person name="Parkhill J."/>
        </authorList>
    </citation>
    <scope>NUCLEOTIDE SEQUENCE [LARGE SCALE GENOMIC DNA]</scope>
    <source>
        <strain evidence="3 4">WAL 8301</strain>
    </source>
</reference>
<dbReference type="AlphaFoldDB" id="D4IMN8"/>
<dbReference type="Gene3D" id="3.40.50.720">
    <property type="entry name" value="NAD(P)-binding Rossmann-like Domain"/>
    <property type="match status" value="1"/>
</dbReference>
<sequence>MNILITGATGFIGTVLVPKLLSHFPKSRILCIVQNTEKFRSIYNIVQNIECCRGVDKAAINRFNPEYIIHLAAYNTSDEGEQVIEPLISSNILFGVRLLEFISHLNGIKLFINTGSFSQYAQNDAYLYSASKSAFDVFLRFYANHHNLKYITAVPYSVYGGKSTVKRLFDYIVDSMDAVEPVKMTPGLQELDFIHVEDVANFYISAIEHAQKFTSGDIIHLGTGRTYTLREVVEIFERISSKKCNIEWGGRPYRDTDIMYACAPTHTAPYKIWSPQITIAQGIKLFISNFD</sequence>
<dbReference type="SUPFAM" id="SSF51735">
    <property type="entry name" value="NAD(P)-binding Rossmann-fold domains"/>
    <property type="match status" value="1"/>
</dbReference>